<evidence type="ECO:0000313" key="2">
    <source>
        <dbReference type="EMBL" id="KAF4982186.1"/>
    </source>
</evidence>
<proteinExistence type="predicted"/>
<feature type="region of interest" description="Disordered" evidence="1">
    <location>
        <begin position="441"/>
        <end position="497"/>
    </location>
</feature>
<reference evidence="2" key="1">
    <citation type="journal article" date="2020" name="BMC Genomics">
        <title>Correction to: Identification and distribution of gene clusters required for synthesis of sphingolipid metabolism inhibitors in diverse species of the filamentous fungus Fusarium.</title>
        <authorList>
            <person name="Kim H.S."/>
            <person name="Lohmar J.M."/>
            <person name="Busman M."/>
            <person name="Brown D.W."/>
            <person name="Naumann T.A."/>
            <person name="Divon H.H."/>
            <person name="Lysoe E."/>
            <person name="Uhlig S."/>
            <person name="Proctor R.H."/>
        </authorList>
    </citation>
    <scope>NUCLEOTIDE SEQUENCE</scope>
    <source>
        <strain evidence="2">NRRL 22465</strain>
    </source>
</reference>
<reference evidence="2" key="2">
    <citation type="submission" date="2020-05" db="EMBL/GenBank/DDBJ databases">
        <authorList>
            <person name="Kim H.-S."/>
            <person name="Proctor R.H."/>
            <person name="Brown D.W."/>
        </authorList>
    </citation>
    <scope>NUCLEOTIDE SEQUENCE</scope>
    <source>
        <strain evidence="2">NRRL 22465</strain>
    </source>
</reference>
<comment type="caution">
    <text evidence="2">The sequence shown here is derived from an EMBL/GenBank/DDBJ whole genome shotgun (WGS) entry which is preliminary data.</text>
</comment>
<name>A0A8H4US00_9HYPO</name>
<organism evidence="2 3">
    <name type="scientific">Fusarium zealandicum</name>
    <dbReference type="NCBI Taxonomy" id="1053134"/>
    <lineage>
        <taxon>Eukaryota</taxon>
        <taxon>Fungi</taxon>
        <taxon>Dikarya</taxon>
        <taxon>Ascomycota</taxon>
        <taxon>Pezizomycotina</taxon>
        <taxon>Sordariomycetes</taxon>
        <taxon>Hypocreomycetidae</taxon>
        <taxon>Hypocreales</taxon>
        <taxon>Nectriaceae</taxon>
        <taxon>Fusarium</taxon>
        <taxon>Fusarium staphyleae species complex</taxon>
    </lineage>
</organism>
<dbReference type="Proteomes" id="UP000635477">
    <property type="component" value="Unassembled WGS sequence"/>
</dbReference>
<dbReference type="AlphaFoldDB" id="A0A8H4US00"/>
<dbReference type="PANTHER" id="PTHR42037">
    <property type="match status" value="1"/>
</dbReference>
<protein>
    <submittedName>
        <fullName evidence="2">Uncharacterized protein</fullName>
    </submittedName>
</protein>
<feature type="compositionally biased region" description="Low complexity" evidence="1">
    <location>
        <begin position="472"/>
        <end position="483"/>
    </location>
</feature>
<dbReference type="InterPro" id="IPR027796">
    <property type="entry name" value="OTT_1508_deam-like"/>
</dbReference>
<accession>A0A8H4US00</accession>
<dbReference type="PANTHER" id="PTHR42037:SF1">
    <property type="match status" value="1"/>
</dbReference>
<dbReference type="EMBL" id="JABEYC010000131">
    <property type="protein sequence ID" value="KAF4982186.1"/>
    <property type="molecule type" value="Genomic_DNA"/>
</dbReference>
<keyword evidence="3" id="KW-1185">Reference proteome</keyword>
<sequence>MQILAGRDYAGLNRHQCKILYGPIVLEYALIQSCEPTRQQPKDQTSAPPNSLGSGQELFQSLANKLAQVCDNERGGSTVTAITILNGPDGPNYVLAANRKEQEEMEATKSFIKTLVDLVGLNPDKLNAGPLQKKVLWTILSFNISRVEVYRANLASSLEACLESYSRHDDDDADLERELKDLKQKCNFPIDVMQDQEETKCISDCETLIKAVRALENSDVEAAIWSRGQDGEITRSEPWCELRHYIGRWRSFRQAAEVIAGAATRWPLLFQNVEVTMIPSSNKMCKPIPKSNLTAVDIVEEMVHEDKTLESTIKQHAQDMQRFGLDEKIQEQVAKAKFRPIVHAEVLIHDYLLKQNITHPSKFWKHWQYIGTSKPTCRLCHYYFTSHTARIEVRRPHYNLYPNWRLPDAPDKDEEEGWNAHDKLLGRIAQKMRDDVRKTLEDRTTGGKTHDSNTHSVTPTYLVSRREELSQDESAAQASSESLVDTDEEVASASETE</sequence>
<gene>
    <name evidence="2" type="ORF">FZEAL_2164</name>
</gene>
<dbReference type="OrthoDB" id="3251507at2759"/>
<evidence type="ECO:0000313" key="3">
    <source>
        <dbReference type="Proteomes" id="UP000635477"/>
    </source>
</evidence>
<dbReference type="Pfam" id="PF14441">
    <property type="entry name" value="OTT_1508_deam"/>
    <property type="match status" value="1"/>
</dbReference>
<feature type="compositionally biased region" description="Basic and acidic residues" evidence="1">
    <location>
        <begin position="441"/>
        <end position="453"/>
    </location>
</feature>
<evidence type="ECO:0000256" key="1">
    <source>
        <dbReference type="SAM" id="MobiDB-lite"/>
    </source>
</evidence>
<feature type="compositionally biased region" description="Acidic residues" evidence="1">
    <location>
        <begin position="484"/>
        <end position="497"/>
    </location>
</feature>